<feature type="domain" description="Heterokaryon incompatibility" evidence="1">
    <location>
        <begin position="170"/>
        <end position="326"/>
    </location>
</feature>
<keyword evidence="3" id="KW-1185">Reference proteome</keyword>
<dbReference type="PANTHER" id="PTHR33112">
    <property type="entry name" value="DOMAIN PROTEIN, PUTATIVE-RELATED"/>
    <property type="match status" value="1"/>
</dbReference>
<gene>
    <name evidence="2" type="ORF">CLUP02_12060</name>
</gene>
<proteinExistence type="predicted"/>
<dbReference type="EMBL" id="CP019478">
    <property type="protein sequence ID" value="UQC86558.1"/>
    <property type="molecule type" value="Genomic_DNA"/>
</dbReference>
<dbReference type="AlphaFoldDB" id="A0A9Q8WK31"/>
<evidence type="ECO:0000313" key="3">
    <source>
        <dbReference type="Proteomes" id="UP000830671"/>
    </source>
</evidence>
<dbReference type="Pfam" id="PF06985">
    <property type="entry name" value="HET"/>
    <property type="match status" value="1"/>
</dbReference>
<dbReference type="InterPro" id="IPR010730">
    <property type="entry name" value="HET"/>
</dbReference>
<evidence type="ECO:0000313" key="2">
    <source>
        <dbReference type="EMBL" id="UQC86558.1"/>
    </source>
</evidence>
<evidence type="ECO:0000259" key="1">
    <source>
        <dbReference type="Pfam" id="PF06985"/>
    </source>
</evidence>
<accession>A0A9Q8WK31</accession>
<sequence>MFRGITFNGIAFDLGYKIHHQDSISLSRSAASGCRICGELLLRTLDMHDSLDIFTGPWMYRTAFNRAGSESFARLTFTILYQTGGIFSRHFRVYPKSTVNVNSSVAVRNGIIPEPEALKAVRYWMSTCLTGHAECRVKGQPKSYPTRLLEIDKSGLRLIDPETTPISGPYAALSYCWGSNPSFLRLTAWNQNRLRAGIADDELPIAFCEALKAVRCLDILYIWIDSLCIIQSGPGSTEDWAHESSRMADVYSNSILCLALYRAANPHESTFRGGVPPFMPPTEVDTRCIFDGDESIHHSCVVFSSSYYEDALYRQPLGSRGWALQERLLSPRVLGFGCGELFWSCAECKHACESFPDGLSLEDNFFQGLKLTSVPSTIEAKDNWTLTTVWFRVVEEYTNRDLTFPESDKLVALSAVALRLGQAMDDICIWGHFNKSLIRSLYWSSGRIHVNLKRVRATRRSQVASDGRWTNGVKFPSWSWTSMDGPISFEHEVFGTMVTSPLASFERYVIQSPGKGHQQISTTLLQLQVYEMKGQLQLHHDESGGTVYTFVPTAYSRIIDCARKFTAFLDDYQNPTEGAHVTFCPLMADSGRDPTTLKSCDFVLGIFVEKTGHLLDGRSIFHRVGCGYIELKDWEQWQNIYYSVEFRETSKVLLS</sequence>
<name>A0A9Q8WK31_9PEZI</name>
<dbReference type="GeneID" id="73346034"/>
<organism evidence="2 3">
    <name type="scientific">Colletotrichum lupini</name>
    <dbReference type="NCBI Taxonomy" id="145971"/>
    <lineage>
        <taxon>Eukaryota</taxon>
        <taxon>Fungi</taxon>
        <taxon>Dikarya</taxon>
        <taxon>Ascomycota</taxon>
        <taxon>Pezizomycotina</taxon>
        <taxon>Sordariomycetes</taxon>
        <taxon>Hypocreomycetidae</taxon>
        <taxon>Glomerellales</taxon>
        <taxon>Glomerellaceae</taxon>
        <taxon>Colletotrichum</taxon>
        <taxon>Colletotrichum acutatum species complex</taxon>
    </lineage>
</organism>
<protein>
    <recommendedName>
        <fullName evidence="1">Heterokaryon incompatibility domain-containing protein</fullName>
    </recommendedName>
</protein>
<dbReference type="RefSeq" id="XP_049148169.1">
    <property type="nucleotide sequence ID" value="XM_049291024.1"/>
</dbReference>
<dbReference type="KEGG" id="clup:CLUP02_12060"/>
<dbReference type="PANTHER" id="PTHR33112:SF9">
    <property type="entry name" value="HETEROKARYON INCOMPATIBILITY DOMAIN-CONTAINING PROTEIN"/>
    <property type="match status" value="1"/>
</dbReference>
<reference evidence="2" key="1">
    <citation type="journal article" date="2021" name="Mol. Plant Microbe Interact.">
        <title>Complete Genome Sequence of the Plant-Pathogenic Fungus Colletotrichum lupini.</title>
        <authorList>
            <person name="Baroncelli R."/>
            <person name="Pensec F."/>
            <person name="Da Lio D."/>
            <person name="Boufleur T."/>
            <person name="Vicente I."/>
            <person name="Sarrocco S."/>
            <person name="Picot A."/>
            <person name="Baraldi E."/>
            <person name="Sukno S."/>
            <person name="Thon M."/>
            <person name="Le Floch G."/>
        </authorList>
    </citation>
    <scope>NUCLEOTIDE SEQUENCE</scope>
    <source>
        <strain evidence="2">IMI 504893</strain>
    </source>
</reference>
<dbReference type="Proteomes" id="UP000830671">
    <property type="component" value="Chromosome 6"/>
</dbReference>